<evidence type="ECO:0000313" key="2">
    <source>
        <dbReference type="EMBL" id="CAD7254189.1"/>
    </source>
</evidence>
<reference evidence="2" key="1">
    <citation type="submission" date="2020-11" db="EMBL/GenBank/DDBJ databases">
        <authorList>
            <person name="Tran Van P."/>
        </authorList>
    </citation>
    <scope>NUCLEOTIDE SEQUENCE</scope>
</reference>
<gene>
    <name evidence="2" type="ORF">DSTB1V02_LOCUS13935</name>
</gene>
<evidence type="ECO:0000313" key="3">
    <source>
        <dbReference type="Proteomes" id="UP000677054"/>
    </source>
</evidence>
<accession>A0A7R9AHN1</accession>
<organism evidence="2">
    <name type="scientific">Darwinula stevensoni</name>
    <dbReference type="NCBI Taxonomy" id="69355"/>
    <lineage>
        <taxon>Eukaryota</taxon>
        <taxon>Metazoa</taxon>
        <taxon>Ecdysozoa</taxon>
        <taxon>Arthropoda</taxon>
        <taxon>Crustacea</taxon>
        <taxon>Oligostraca</taxon>
        <taxon>Ostracoda</taxon>
        <taxon>Podocopa</taxon>
        <taxon>Podocopida</taxon>
        <taxon>Darwinulocopina</taxon>
        <taxon>Darwinuloidea</taxon>
        <taxon>Darwinulidae</taxon>
        <taxon>Darwinula</taxon>
    </lineage>
</organism>
<dbReference type="AlphaFoldDB" id="A0A7R9AHN1"/>
<dbReference type="EMBL" id="LR907754">
    <property type="protein sequence ID" value="CAD7254189.1"/>
    <property type="molecule type" value="Genomic_DNA"/>
</dbReference>
<evidence type="ECO:0000256" key="1">
    <source>
        <dbReference type="SAM" id="MobiDB-lite"/>
    </source>
</evidence>
<sequence length="313" mass="34445">IPSEPVALPTANFPIVLTIVSSVMEISSMRAEDISILLRSRCRVGYHSKNGSEELVRCGEAFEGEVIGKTCPPDQHGNQLWNCTENGLELALDSCRSLSDLIDYLLGALDSSNSLDLLSNLNTAVEDQEEFSGEEIEHIVDSLGQFFDFFLDGLDEGDMDIENSKMFLRNFTSLTHQILSAAGGWMNLSITVGVRGVTNLYIKENIRYECELRIFTKNYESELYRITVARLARADSSESDPIGPNRVVVLPDYSTRNSIAKPSFVDPTRGSGRADRVGPQPAYAPKQRNSVSLGSYSFGAALPALLRLLPDVP</sequence>
<keyword evidence="3" id="KW-1185">Reference proteome</keyword>
<feature type="non-terminal residue" evidence="2">
    <location>
        <position position="1"/>
    </location>
</feature>
<feature type="region of interest" description="Disordered" evidence="1">
    <location>
        <begin position="260"/>
        <end position="288"/>
    </location>
</feature>
<name>A0A7R9AHN1_9CRUS</name>
<protein>
    <submittedName>
        <fullName evidence="2">Uncharacterized protein</fullName>
    </submittedName>
</protein>
<dbReference type="Proteomes" id="UP000677054">
    <property type="component" value="Unassembled WGS sequence"/>
</dbReference>
<proteinExistence type="predicted"/>
<dbReference type="EMBL" id="CAJPEV010008236">
    <property type="protein sequence ID" value="CAG0905174.1"/>
    <property type="molecule type" value="Genomic_DNA"/>
</dbReference>